<protein>
    <recommendedName>
        <fullName evidence="1">RNase H type-1 domain-containing protein</fullName>
    </recommendedName>
</protein>
<dbReference type="SUPFAM" id="SSF53098">
    <property type="entry name" value="Ribonuclease H-like"/>
    <property type="match status" value="1"/>
</dbReference>
<dbReference type="EMBL" id="JAZDWU010000010">
    <property type="protein sequence ID" value="KAK9987548.1"/>
    <property type="molecule type" value="Genomic_DNA"/>
</dbReference>
<proteinExistence type="predicted"/>
<feature type="domain" description="RNase H type-1" evidence="1">
    <location>
        <begin position="26"/>
        <end position="147"/>
    </location>
</feature>
<dbReference type="GO" id="GO:0003676">
    <property type="term" value="F:nucleic acid binding"/>
    <property type="evidence" value="ECO:0007669"/>
    <property type="project" value="InterPro"/>
</dbReference>
<dbReference type="Pfam" id="PF13456">
    <property type="entry name" value="RVT_3"/>
    <property type="match status" value="1"/>
</dbReference>
<dbReference type="PANTHER" id="PTHR47723:SF21">
    <property type="entry name" value="POLYNUCLEOTIDYL TRANSFERASE, RIBONUCLEASE H-LIKE SUPERFAMILY PROTEIN"/>
    <property type="match status" value="1"/>
</dbReference>
<accession>A0AAW2BPJ5</accession>
<name>A0AAW2BPJ5_9ROSI</name>
<dbReference type="PANTHER" id="PTHR47723">
    <property type="entry name" value="OS05G0353850 PROTEIN"/>
    <property type="match status" value="1"/>
</dbReference>
<dbReference type="InterPro" id="IPR012337">
    <property type="entry name" value="RNaseH-like_sf"/>
</dbReference>
<dbReference type="CDD" id="cd06222">
    <property type="entry name" value="RNase_H_like"/>
    <property type="match status" value="1"/>
</dbReference>
<organism evidence="2 3">
    <name type="scientific">Lithocarpus litseifolius</name>
    <dbReference type="NCBI Taxonomy" id="425828"/>
    <lineage>
        <taxon>Eukaryota</taxon>
        <taxon>Viridiplantae</taxon>
        <taxon>Streptophyta</taxon>
        <taxon>Embryophyta</taxon>
        <taxon>Tracheophyta</taxon>
        <taxon>Spermatophyta</taxon>
        <taxon>Magnoliopsida</taxon>
        <taxon>eudicotyledons</taxon>
        <taxon>Gunneridae</taxon>
        <taxon>Pentapetalae</taxon>
        <taxon>rosids</taxon>
        <taxon>fabids</taxon>
        <taxon>Fagales</taxon>
        <taxon>Fagaceae</taxon>
        <taxon>Lithocarpus</taxon>
    </lineage>
</organism>
<dbReference type="InterPro" id="IPR053151">
    <property type="entry name" value="RNase_H-like"/>
</dbReference>
<dbReference type="AlphaFoldDB" id="A0AAW2BPJ5"/>
<dbReference type="Proteomes" id="UP001459277">
    <property type="component" value="Unassembled WGS sequence"/>
</dbReference>
<comment type="caution">
    <text evidence="2">The sequence shown here is derived from an EMBL/GenBank/DDBJ whole genome shotgun (WGS) entry which is preliminary data.</text>
</comment>
<dbReference type="Gene3D" id="3.30.420.10">
    <property type="entry name" value="Ribonuclease H-like superfamily/Ribonuclease H"/>
    <property type="match status" value="1"/>
</dbReference>
<gene>
    <name evidence="2" type="ORF">SO802_027787</name>
</gene>
<dbReference type="InterPro" id="IPR002156">
    <property type="entry name" value="RNaseH_domain"/>
</dbReference>
<evidence type="ECO:0000259" key="1">
    <source>
        <dbReference type="Pfam" id="PF13456"/>
    </source>
</evidence>
<dbReference type="InterPro" id="IPR036397">
    <property type="entry name" value="RNaseH_sf"/>
</dbReference>
<evidence type="ECO:0000313" key="2">
    <source>
        <dbReference type="EMBL" id="KAK9987548.1"/>
    </source>
</evidence>
<keyword evidence="3" id="KW-1185">Reference proteome</keyword>
<dbReference type="GO" id="GO:0004523">
    <property type="term" value="F:RNA-DNA hybrid ribonuclease activity"/>
    <property type="evidence" value="ECO:0007669"/>
    <property type="project" value="InterPro"/>
</dbReference>
<sequence>MSGWHLLEVLQNSVWVPPPSGLCKINVDGALFPTKKLAGIGVVIRDQQGRLLAALCRKIRAQMGALEVEAKAYEAGVLLARHLELKNGVLEGDSVIVSNALKQVSQPPTSIAAIVEGIHILSSNVGVVDYSHVRRTGNKPAHILAQSFVNDVIWIEEFPCCIQQALIHDVFVS</sequence>
<reference evidence="2 3" key="1">
    <citation type="submission" date="2024-01" db="EMBL/GenBank/DDBJ databases">
        <title>A telomere-to-telomere, gap-free genome of sweet tea (Lithocarpus litseifolius).</title>
        <authorList>
            <person name="Zhou J."/>
        </authorList>
    </citation>
    <scope>NUCLEOTIDE SEQUENCE [LARGE SCALE GENOMIC DNA]</scope>
    <source>
        <strain evidence="2">Zhou-2022a</strain>
        <tissue evidence="2">Leaf</tissue>
    </source>
</reference>
<dbReference type="InterPro" id="IPR044730">
    <property type="entry name" value="RNase_H-like_dom_plant"/>
</dbReference>
<evidence type="ECO:0000313" key="3">
    <source>
        <dbReference type="Proteomes" id="UP001459277"/>
    </source>
</evidence>